<feature type="domain" description="Protein kinase" evidence="2">
    <location>
        <begin position="182"/>
        <end position="444"/>
    </location>
</feature>
<comment type="caution">
    <text evidence="3">The sequence shown here is derived from an EMBL/GenBank/DDBJ whole genome shotgun (WGS) entry which is preliminary data.</text>
</comment>
<dbReference type="InterPro" id="IPR011009">
    <property type="entry name" value="Kinase-like_dom_sf"/>
</dbReference>
<dbReference type="InterPro" id="IPR008271">
    <property type="entry name" value="Ser/Thr_kinase_AS"/>
</dbReference>
<dbReference type="SUPFAM" id="SSF56112">
    <property type="entry name" value="Protein kinase-like (PK-like)"/>
    <property type="match status" value="1"/>
</dbReference>
<reference evidence="3" key="1">
    <citation type="submission" date="2023-03" db="EMBL/GenBank/DDBJ databases">
        <title>Massive genome expansion in bonnet fungi (Mycena s.s.) driven by repeated elements and novel gene families across ecological guilds.</title>
        <authorList>
            <consortium name="Lawrence Berkeley National Laboratory"/>
            <person name="Harder C.B."/>
            <person name="Miyauchi S."/>
            <person name="Viragh M."/>
            <person name="Kuo A."/>
            <person name="Thoen E."/>
            <person name="Andreopoulos B."/>
            <person name="Lu D."/>
            <person name="Skrede I."/>
            <person name="Drula E."/>
            <person name="Henrissat B."/>
            <person name="Morin E."/>
            <person name="Kohler A."/>
            <person name="Barry K."/>
            <person name="LaButti K."/>
            <person name="Morin E."/>
            <person name="Salamov A."/>
            <person name="Lipzen A."/>
            <person name="Mereny Z."/>
            <person name="Hegedus B."/>
            <person name="Baldrian P."/>
            <person name="Stursova M."/>
            <person name="Weitz H."/>
            <person name="Taylor A."/>
            <person name="Grigoriev I.V."/>
            <person name="Nagy L.G."/>
            <person name="Martin F."/>
            <person name="Kauserud H."/>
        </authorList>
    </citation>
    <scope>NUCLEOTIDE SEQUENCE</scope>
    <source>
        <strain evidence="3">CBHHK182m</strain>
    </source>
</reference>
<dbReference type="EMBL" id="JARKIB010000098">
    <property type="protein sequence ID" value="KAJ7741672.1"/>
    <property type="molecule type" value="Genomic_DNA"/>
</dbReference>
<evidence type="ECO:0000256" key="1">
    <source>
        <dbReference type="SAM" id="MobiDB-lite"/>
    </source>
</evidence>
<dbReference type="Proteomes" id="UP001215598">
    <property type="component" value="Unassembled WGS sequence"/>
</dbReference>
<dbReference type="PROSITE" id="PS50011">
    <property type="entry name" value="PROTEIN_KINASE_DOM"/>
    <property type="match status" value="1"/>
</dbReference>
<dbReference type="SMART" id="SM00220">
    <property type="entry name" value="S_TKc"/>
    <property type="match status" value="1"/>
</dbReference>
<dbReference type="InterPro" id="IPR046522">
    <property type="entry name" value="DUF6699"/>
</dbReference>
<dbReference type="PRINTS" id="PR00109">
    <property type="entry name" value="TYRKINASE"/>
</dbReference>
<dbReference type="Pfam" id="PF07714">
    <property type="entry name" value="PK_Tyr_Ser-Thr"/>
    <property type="match status" value="1"/>
</dbReference>
<dbReference type="Gene3D" id="1.10.510.10">
    <property type="entry name" value="Transferase(Phosphotransferase) domain 1"/>
    <property type="match status" value="1"/>
</dbReference>
<keyword evidence="4" id="KW-1185">Reference proteome</keyword>
<dbReference type="PROSITE" id="PS00108">
    <property type="entry name" value="PROTEIN_KINASE_ST"/>
    <property type="match status" value="1"/>
</dbReference>
<evidence type="ECO:0000313" key="4">
    <source>
        <dbReference type="Proteomes" id="UP001215598"/>
    </source>
</evidence>
<dbReference type="AlphaFoldDB" id="A0AAD7N1L0"/>
<dbReference type="GO" id="GO:0004674">
    <property type="term" value="F:protein serine/threonine kinase activity"/>
    <property type="evidence" value="ECO:0007669"/>
    <property type="project" value="TreeGrafter"/>
</dbReference>
<keyword evidence="3" id="KW-0418">Kinase</keyword>
<evidence type="ECO:0000313" key="3">
    <source>
        <dbReference type="EMBL" id="KAJ7741672.1"/>
    </source>
</evidence>
<sequence>MDNFVGLDAMARGPWLEIHRVRLKLSWQLLQLTRHSVLLRLFWTDSIPMARQSTSPSYPLEWAKWDMLTALANYHSVVKILLRYLTTEESPRHFMPEEVSDRLTRDISSVSAQITSILSDSAASKRFLSCRGALAQQLLDLLQDLLDSSYEPASRPLLSKALLKLSGECGLHPTCFALDGLERLGQQVAGGGYGDIWRGRVGGQIVAVKSMRQFQDDDVRASLKKFGREALIWRQLSHPNLLPFFGLYTLDSRLCLISPWMDNGDLKSFLGRAPPGIDHLSLVVDIAMGLEYLHSQNIVHGDLKTANILVTPSRRACIADFGLSSIVGVLSLNTTLSSRSGRPGTVRYQAPEILLDQRPNHFGSDVYAFACLTYEILSGNPPFFDIHNEVAIILKVVEGIRPSRSEKISPLRLWQLLDEGWSGRPEDRPTMTSILQRLLMEPIVAQVKESQPDWDETYSARFRRSVQDWPLLPSVQAIERSIFRRTADPADSFSGIDLDPPRHLHPPAPLTSVDPLTYEDMPNLDGLTLSDTYTPRRDTSTLALGARPSAPLMRHAVLLPPWMPPGSPDPRTLHFHPWLDGNTPSPIFHVDFALKTFTPLRLGHGNTWIRSTSEQFTDSAFHPPLTALRILHPRIPFWPVDLKLAPGMAADSIPPISVGDVLWELYKTLQTRITHTDWALLDQDEQAAVTHAYQVRCRGEAVLGSRVKLREREIEARNDWC</sequence>
<dbReference type="GO" id="GO:0005524">
    <property type="term" value="F:ATP binding"/>
    <property type="evidence" value="ECO:0007669"/>
    <property type="project" value="InterPro"/>
</dbReference>
<dbReference type="InterPro" id="IPR001245">
    <property type="entry name" value="Ser-Thr/Tyr_kinase_cat_dom"/>
</dbReference>
<dbReference type="InterPro" id="IPR051681">
    <property type="entry name" value="Ser/Thr_Kinases-Pseudokinases"/>
</dbReference>
<proteinExistence type="predicted"/>
<feature type="region of interest" description="Disordered" evidence="1">
    <location>
        <begin position="494"/>
        <end position="517"/>
    </location>
</feature>
<accession>A0AAD7N1L0</accession>
<name>A0AAD7N1L0_9AGAR</name>
<evidence type="ECO:0000259" key="2">
    <source>
        <dbReference type="PROSITE" id="PS50011"/>
    </source>
</evidence>
<dbReference type="PANTHER" id="PTHR44329">
    <property type="entry name" value="SERINE/THREONINE-PROTEIN KINASE TNNI3K-RELATED"/>
    <property type="match status" value="1"/>
</dbReference>
<dbReference type="InterPro" id="IPR000719">
    <property type="entry name" value="Prot_kinase_dom"/>
</dbReference>
<organism evidence="3 4">
    <name type="scientific">Mycena metata</name>
    <dbReference type="NCBI Taxonomy" id="1033252"/>
    <lineage>
        <taxon>Eukaryota</taxon>
        <taxon>Fungi</taxon>
        <taxon>Dikarya</taxon>
        <taxon>Basidiomycota</taxon>
        <taxon>Agaricomycotina</taxon>
        <taxon>Agaricomycetes</taxon>
        <taxon>Agaricomycetidae</taxon>
        <taxon>Agaricales</taxon>
        <taxon>Marasmiineae</taxon>
        <taxon>Mycenaceae</taxon>
        <taxon>Mycena</taxon>
    </lineage>
</organism>
<gene>
    <name evidence="3" type="ORF">B0H16DRAFT_1377997</name>
</gene>
<dbReference type="Pfam" id="PF20415">
    <property type="entry name" value="DUF6699"/>
    <property type="match status" value="1"/>
</dbReference>
<keyword evidence="3" id="KW-0808">Transferase</keyword>
<protein>
    <submittedName>
        <fullName evidence="3">Kinase-like domain-containing protein</fullName>
    </submittedName>
</protein>